<accession>A0A829YNR4</accession>
<dbReference type="SUPFAM" id="SSF56281">
    <property type="entry name" value="Metallo-hydrolase/oxidoreductase"/>
    <property type="match status" value="1"/>
</dbReference>
<sequence>MDLGFETCGNATLIVYDGGIPVLVTDPWISGAQYFGSWMLPYRFTPEQREAFAATQHVWLSHGHPDHLNLDSLAQFHDRTVLVPRHHGGRILRDLKAAGYRAHELADDSWLQISRHVRILCCADWNQDAALLIALGDQCAVLNLNDGSALGTRATLHTRFQAFKRRFVLKLFNNGTADMVNFFTEDGQRIEPLPPESKPLGYSYSGLLKKWSGTHTAPFSCNHVFARTDSRWASDYEVPIEAHGTNFNHARGEFIPGYFSYDVTKDRITETAMELAPREFHEPQEFGDDWSEPLDPQDVQTVRAYFQKFDHLRQKFQFIDVRVGGQDNFVDLGGPKGRGITFEAPRHSLMTAINYEIFDDLLISNFTKTVLHGGVRSLYPDFTPYVAKYGDNGRAFTVGELHDYFLAYRKDSGFHGWLDQVRVDSSRKLRRTFLATLQSATPALYKIARRSYRRFTA</sequence>
<reference evidence="2" key="1">
    <citation type="submission" date="2020-01" db="EMBL/GenBank/DDBJ databases">
        <title>'Steroidobacter agaridevorans' sp. nov., agar-degrading bacteria isolated from rhizosphere soils.</title>
        <authorList>
            <person name="Ikenaga M."/>
            <person name="Kataoka M."/>
            <person name="Murouchi A."/>
            <person name="Katsuragi S."/>
            <person name="Sakai M."/>
        </authorList>
    </citation>
    <scope>NUCLEOTIDE SEQUENCE [LARGE SCALE GENOMIC DNA]</scope>
    <source>
        <strain evidence="2">YU21-B</strain>
    </source>
</reference>
<evidence type="ECO:0000313" key="2">
    <source>
        <dbReference type="Proteomes" id="UP000445000"/>
    </source>
</evidence>
<organism evidence="1 2">
    <name type="scientific">Steroidobacter agaridevorans</name>
    <dbReference type="NCBI Taxonomy" id="2695856"/>
    <lineage>
        <taxon>Bacteria</taxon>
        <taxon>Pseudomonadati</taxon>
        <taxon>Pseudomonadota</taxon>
        <taxon>Gammaproteobacteria</taxon>
        <taxon>Steroidobacterales</taxon>
        <taxon>Steroidobacteraceae</taxon>
        <taxon>Steroidobacter</taxon>
    </lineage>
</organism>
<dbReference type="Proteomes" id="UP000445000">
    <property type="component" value="Unassembled WGS sequence"/>
</dbReference>
<keyword evidence="2" id="KW-1185">Reference proteome</keyword>
<evidence type="ECO:0008006" key="3">
    <source>
        <dbReference type="Google" id="ProtNLM"/>
    </source>
</evidence>
<dbReference type="InterPro" id="IPR036866">
    <property type="entry name" value="RibonucZ/Hydroxyglut_hydro"/>
</dbReference>
<dbReference type="Gene3D" id="3.60.15.10">
    <property type="entry name" value="Ribonuclease Z/Hydroxyacylglutathione hydrolase-like"/>
    <property type="match status" value="1"/>
</dbReference>
<evidence type="ECO:0000313" key="1">
    <source>
        <dbReference type="EMBL" id="GFE84601.1"/>
    </source>
</evidence>
<proteinExistence type="predicted"/>
<name>A0A829YNR4_9GAMM</name>
<dbReference type="RefSeq" id="WP_161816188.1">
    <property type="nucleotide sequence ID" value="NZ_BLJN01000009.1"/>
</dbReference>
<gene>
    <name evidence="1" type="ORF">GCM10011487_66010</name>
</gene>
<dbReference type="EMBL" id="BLJN01000009">
    <property type="protein sequence ID" value="GFE84601.1"/>
    <property type="molecule type" value="Genomic_DNA"/>
</dbReference>
<protein>
    <recommendedName>
        <fullName evidence="3">MBL fold metallo-hydrolase</fullName>
    </recommendedName>
</protein>
<dbReference type="AlphaFoldDB" id="A0A829YNR4"/>
<comment type="caution">
    <text evidence="1">The sequence shown here is derived from an EMBL/GenBank/DDBJ whole genome shotgun (WGS) entry which is preliminary data.</text>
</comment>